<accession>A0AAV4RQD0</accession>
<comment type="caution">
    <text evidence="2">The sequence shown here is derived from an EMBL/GenBank/DDBJ whole genome shotgun (WGS) entry which is preliminary data.</text>
</comment>
<organism evidence="2 3">
    <name type="scientific">Caerostris extrusa</name>
    <name type="common">Bark spider</name>
    <name type="synonym">Caerostris bankana</name>
    <dbReference type="NCBI Taxonomy" id="172846"/>
    <lineage>
        <taxon>Eukaryota</taxon>
        <taxon>Metazoa</taxon>
        <taxon>Ecdysozoa</taxon>
        <taxon>Arthropoda</taxon>
        <taxon>Chelicerata</taxon>
        <taxon>Arachnida</taxon>
        <taxon>Araneae</taxon>
        <taxon>Araneomorphae</taxon>
        <taxon>Entelegynae</taxon>
        <taxon>Araneoidea</taxon>
        <taxon>Araneidae</taxon>
        <taxon>Caerostris</taxon>
    </lineage>
</organism>
<sequence>MQMRNLSLECELFSLKPIDAYETSHERTVYSCAKTLAKPSTYLEKKRSKLVKRSQHTPFGGTSRTKRKSKKKKKKKKKINNEKSDEGVCRFRSSAFLFFDRDRRRNRTENWKEKVAAHTTEDFERDRRNHKNMRNMKGW</sequence>
<feature type="compositionally biased region" description="Basic residues" evidence="1">
    <location>
        <begin position="64"/>
        <end position="78"/>
    </location>
</feature>
<evidence type="ECO:0000256" key="1">
    <source>
        <dbReference type="SAM" id="MobiDB-lite"/>
    </source>
</evidence>
<feature type="region of interest" description="Disordered" evidence="1">
    <location>
        <begin position="44"/>
        <end position="84"/>
    </location>
</feature>
<feature type="compositionally biased region" description="Basic residues" evidence="1">
    <location>
        <begin position="46"/>
        <end position="55"/>
    </location>
</feature>
<protein>
    <submittedName>
        <fullName evidence="2">Uncharacterized protein</fullName>
    </submittedName>
</protein>
<proteinExistence type="predicted"/>
<feature type="compositionally biased region" description="Basic residues" evidence="1">
    <location>
        <begin position="128"/>
        <end position="139"/>
    </location>
</feature>
<name>A0AAV4RQD0_CAEEX</name>
<keyword evidence="3" id="KW-1185">Reference proteome</keyword>
<evidence type="ECO:0000313" key="3">
    <source>
        <dbReference type="Proteomes" id="UP001054945"/>
    </source>
</evidence>
<dbReference type="AlphaFoldDB" id="A0AAV4RQD0"/>
<feature type="compositionally biased region" description="Basic and acidic residues" evidence="1">
    <location>
        <begin position="108"/>
        <end position="127"/>
    </location>
</feature>
<reference evidence="2 3" key="1">
    <citation type="submission" date="2021-06" db="EMBL/GenBank/DDBJ databases">
        <title>Caerostris extrusa draft genome.</title>
        <authorList>
            <person name="Kono N."/>
            <person name="Arakawa K."/>
        </authorList>
    </citation>
    <scope>NUCLEOTIDE SEQUENCE [LARGE SCALE GENOMIC DNA]</scope>
</reference>
<gene>
    <name evidence="2" type="ORF">CEXT_419161</name>
</gene>
<dbReference type="Proteomes" id="UP001054945">
    <property type="component" value="Unassembled WGS sequence"/>
</dbReference>
<evidence type="ECO:0000313" key="2">
    <source>
        <dbReference type="EMBL" id="GIY23925.1"/>
    </source>
</evidence>
<feature type="region of interest" description="Disordered" evidence="1">
    <location>
        <begin position="108"/>
        <end position="139"/>
    </location>
</feature>
<dbReference type="EMBL" id="BPLR01008332">
    <property type="protein sequence ID" value="GIY23925.1"/>
    <property type="molecule type" value="Genomic_DNA"/>
</dbReference>